<dbReference type="EMBL" id="QTSX02000017">
    <property type="protein sequence ID" value="KAJ9090102.1"/>
    <property type="molecule type" value="Genomic_DNA"/>
</dbReference>
<protein>
    <submittedName>
        <fullName evidence="1">Uncharacterized protein</fullName>
    </submittedName>
</protein>
<evidence type="ECO:0000313" key="2">
    <source>
        <dbReference type="Proteomes" id="UP001165960"/>
    </source>
</evidence>
<dbReference type="Proteomes" id="UP001165960">
    <property type="component" value="Unassembled WGS sequence"/>
</dbReference>
<proteinExistence type="predicted"/>
<sequence>MIAIQNQLVQRHREDRAREEERNLDFEVKAHFDPTIPEEEKIDVETPPSPLSCHPSMEKWREVHRRRKPSPAQKPKKTNNNSSPKRHQAPPPQTPMETEEFTPVMKELSRPPKRSQGNNIPISRSQKEREMETDFSLEEFSSFQLGIPGIKGGFWNPNHKRPKTKNTKKNPHTCGSGNPL</sequence>
<keyword evidence="2" id="KW-1185">Reference proteome</keyword>
<comment type="caution">
    <text evidence="1">The sequence shown here is derived from an EMBL/GenBank/DDBJ whole genome shotgun (WGS) entry which is preliminary data.</text>
</comment>
<organism evidence="1 2">
    <name type="scientific">Entomophthora muscae</name>
    <dbReference type="NCBI Taxonomy" id="34485"/>
    <lineage>
        <taxon>Eukaryota</taxon>
        <taxon>Fungi</taxon>
        <taxon>Fungi incertae sedis</taxon>
        <taxon>Zoopagomycota</taxon>
        <taxon>Entomophthoromycotina</taxon>
        <taxon>Entomophthoromycetes</taxon>
        <taxon>Entomophthorales</taxon>
        <taxon>Entomophthoraceae</taxon>
        <taxon>Entomophthora</taxon>
    </lineage>
</organism>
<accession>A0ACC2UTK8</accession>
<reference evidence="1" key="1">
    <citation type="submission" date="2022-04" db="EMBL/GenBank/DDBJ databases">
        <title>Genome of the entomopathogenic fungus Entomophthora muscae.</title>
        <authorList>
            <person name="Elya C."/>
            <person name="Lovett B.R."/>
            <person name="Lee E."/>
            <person name="Macias A.M."/>
            <person name="Hajek A.E."/>
            <person name="De Bivort B.L."/>
            <person name="Kasson M.T."/>
            <person name="De Fine Licht H.H."/>
            <person name="Stajich J.E."/>
        </authorList>
    </citation>
    <scope>NUCLEOTIDE SEQUENCE</scope>
    <source>
        <strain evidence="1">Berkeley</strain>
    </source>
</reference>
<name>A0ACC2UTK8_9FUNG</name>
<evidence type="ECO:0000313" key="1">
    <source>
        <dbReference type="EMBL" id="KAJ9090102.1"/>
    </source>
</evidence>
<gene>
    <name evidence="1" type="ORF">DSO57_1006171</name>
</gene>